<dbReference type="OrthoDB" id="632608at2759"/>
<proteinExistence type="predicted"/>
<feature type="compositionally biased region" description="Basic residues" evidence="1">
    <location>
        <begin position="242"/>
        <end position="251"/>
    </location>
</feature>
<evidence type="ECO:0000313" key="4">
    <source>
        <dbReference type="Proteomes" id="UP000636709"/>
    </source>
</evidence>
<dbReference type="AlphaFoldDB" id="A0A835EAE0"/>
<dbReference type="Proteomes" id="UP000636709">
    <property type="component" value="Unassembled WGS sequence"/>
</dbReference>
<evidence type="ECO:0000256" key="1">
    <source>
        <dbReference type="SAM" id="MobiDB-lite"/>
    </source>
</evidence>
<dbReference type="EMBL" id="JACEFO010002109">
    <property type="protein sequence ID" value="KAF8681818.1"/>
    <property type="molecule type" value="Genomic_DNA"/>
</dbReference>
<reference evidence="3" key="1">
    <citation type="submission" date="2020-07" db="EMBL/GenBank/DDBJ databases">
        <title>Genome sequence and genetic diversity analysis of an under-domesticated orphan crop, white fonio (Digitaria exilis).</title>
        <authorList>
            <person name="Bennetzen J.L."/>
            <person name="Chen S."/>
            <person name="Ma X."/>
            <person name="Wang X."/>
            <person name="Yssel A.E.J."/>
            <person name="Chaluvadi S.R."/>
            <person name="Johnson M."/>
            <person name="Gangashetty P."/>
            <person name="Hamidou F."/>
            <person name="Sanogo M.D."/>
            <person name="Zwaenepoel A."/>
            <person name="Wallace J."/>
            <person name="Van De Peer Y."/>
            <person name="Van Deynze A."/>
        </authorList>
    </citation>
    <scope>NUCLEOTIDE SEQUENCE</scope>
    <source>
        <tissue evidence="3">Leaves</tissue>
    </source>
</reference>
<accession>A0A835EAE0</accession>
<feature type="region of interest" description="Disordered" evidence="1">
    <location>
        <begin position="235"/>
        <end position="263"/>
    </location>
</feature>
<organism evidence="3 4">
    <name type="scientific">Digitaria exilis</name>
    <dbReference type="NCBI Taxonomy" id="1010633"/>
    <lineage>
        <taxon>Eukaryota</taxon>
        <taxon>Viridiplantae</taxon>
        <taxon>Streptophyta</taxon>
        <taxon>Embryophyta</taxon>
        <taxon>Tracheophyta</taxon>
        <taxon>Spermatophyta</taxon>
        <taxon>Magnoliopsida</taxon>
        <taxon>Liliopsida</taxon>
        <taxon>Poales</taxon>
        <taxon>Poaceae</taxon>
        <taxon>PACMAD clade</taxon>
        <taxon>Panicoideae</taxon>
        <taxon>Panicodae</taxon>
        <taxon>Paniceae</taxon>
        <taxon>Anthephorinae</taxon>
        <taxon>Digitaria</taxon>
    </lineage>
</organism>
<name>A0A835EAE0_9POAL</name>
<dbReference type="Pfam" id="PF23046">
    <property type="entry name" value="tSH3-B_UBE2O"/>
    <property type="match status" value="1"/>
</dbReference>
<feature type="domain" description="UBE2O-like tandem tSH3-B" evidence="2">
    <location>
        <begin position="127"/>
        <end position="236"/>
    </location>
</feature>
<evidence type="ECO:0000313" key="3">
    <source>
        <dbReference type="EMBL" id="KAF8681818.1"/>
    </source>
</evidence>
<evidence type="ECO:0000259" key="2">
    <source>
        <dbReference type="Pfam" id="PF23046"/>
    </source>
</evidence>
<keyword evidence="4" id="KW-1185">Reference proteome</keyword>
<protein>
    <recommendedName>
        <fullName evidence="2">UBE2O-like tandem tSH3-B domain-containing protein</fullName>
    </recommendedName>
</protein>
<dbReference type="InterPro" id="IPR057735">
    <property type="entry name" value="UBE2O-like_tSH3-B"/>
</dbReference>
<sequence length="263" mass="28085">MNGAAPQPIYCFDLVTIRRADGAHDDRGLVIKSSMPAGKKLRVLLADGTTVSASKRGLVVADRSYFRPGHVVAAASDPGGQIGVVTGVATALDLVRFSSGTDRTQAVAVARGVSASGLRRVTELSVGGYVVSGPWLGRVLEVSLDVDVLFDDDDGGDLCRVTGAEHKLEAAGINNRTRYTDCLFYPGQRVTGGSSVFKASRWIRGYWKPTHRTGTVARVDTAGVVVCWVASMELAPPSPSSKRQRLPRTSRARTGWKSSRLSR</sequence>
<gene>
    <name evidence="3" type="ORF">HU200_045259</name>
</gene>
<comment type="caution">
    <text evidence="3">The sequence shown here is derived from an EMBL/GenBank/DDBJ whole genome shotgun (WGS) entry which is preliminary data.</text>
</comment>